<accession>A0ABS5TK60</accession>
<sequence length="286" mass="31033">MRYGSCRADPDFPISGPGGSRGTAAARIIPRTPHKILPKLGGMDEVIEEAADRLATLPGVEAVTLGGSRAQGTARPDSDWDLGVYYQDGFDPRHINDLGYEGRVFGLGEWGGGVFDSGAWLRVDGRSVDVHYRNLGAVTNEVARAERGEFDIEPLMFHLAGIPTYLVVAELAVNRLLRGTAPVVGAYPRQLRRKAARVWADRAAMHLAYAENNQQRTMQCLGLIAVAVAEYAHAVVASEGIWVTNEKRLTKQAKMVDVDELVRTSTSTGQLIRAVRELSPVQAVSA</sequence>
<protein>
    <submittedName>
        <fullName evidence="3">Nucleotidyltransferase domain-containing protein</fullName>
    </submittedName>
</protein>
<evidence type="ECO:0000259" key="2">
    <source>
        <dbReference type="Pfam" id="PF01909"/>
    </source>
</evidence>
<feature type="region of interest" description="Disordered" evidence="1">
    <location>
        <begin position="1"/>
        <end position="24"/>
    </location>
</feature>
<dbReference type="Pfam" id="PF01909">
    <property type="entry name" value="NTP_transf_2"/>
    <property type="match status" value="1"/>
</dbReference>
<evidence type="ECO:0000256" key="1">
    <source>
        <dbReference type="SAM" id="MobiDB-lite"/>
    </source>
</evidence>
<gene>
    <name evidence="3" type="ORF">KIH74_17660</name>
</gene>
<dbReference type="SUPFAM" id="SSF81301">
    <property type="entry name" value="Nucleotidyltransferase"/>
    <property type="match status" value="1"/>
</dbReference>
<dbReference type="Proteomes" id="UP001197247">
    <property type="component" value="Unassembled WGS sequence"/>
</dbReference>
<dbReference type="InterPro" id="IPR002934">
    <property type="entry name" value="Polymerase_NTP_transf_dom"/>
</dbReference>
<keyword evidence="4" id="KW-1185">Reference proteome</keyword>
<feature type="domain" description="Polymerase nucleotidyl transferase" evidence="2">
    <location>
        <begin position="48"/>
        <end position="91"/>
    </location>
</feature>
<proteinExistence type="predicted"/>
<dbReference type="Gene3D" id="3.30.460.10">
    <property type="entry name" value="Beta Polymerase, domain 2"/>
    <property type="match status" value="1"/>
</dbReference>
<dbReference type="CDD" id="cd05403">
    <property type="entry name" value="NT_KNTase_like"/>
    <property type="match status" value="1"/>
</dbReference>
<comment type="caution">
    <text evidence="3">The sequence shown here is derived from an EMBL/GenBank/DDBJ whole genome shotgun (WGS) entry which is preliminary data.</text>
</comment>
<evidence type="ECO:0000313" key="3">
    <source>
        <dbReference type="EMBL" id="MBT0770774.1"/>
    </source>
</evidence>
<dbReference type="EMBL" id="JAHBAY010000007">
    <property type="protein sequence ID" value="MBT0770774.1"/>
    <property type="molecule type" value="Genomic_DNA"/>
</dbReference>
<dbReference type="InterPro" id="IPR043519">
    <property type="entry name" value="NT_sf"/>
</dbReference>
<organism evidence="3 4">
    <name type="scientific">Kineosporia corallincola</name>
    <dbReference type="NCBI Taxonomy" id="2835133"/>
    <lineage>
        <taxon>Bacteria</taxon>
        <taxon>Bacillati</taxon>
        <taxon>Actinomycetota</taxon>
        <taxon>Actinomycetes</taxon>
        <taxon>Kineosporiales</taxon>
        <taxon>Kineosporiaceae</taxon>
        <taxon>Kineosporia</taxon>
    </lineage>
</organism>
<evidence type="ECO:0000313" key="4">
    <source>
        <dbReference type="Proteomes" id="UP001197247"/>
    </source>
</evidence>
<reference evidence="3 4" key="1">
    <citation type="submission" date="2021-05" db="EMBL/GenBank/DDBJ databases">
        <title>Kineosporia and Streptomyces sp. nov. two new marine actinobacteria isolated from Coral.</title>
        <authorList>
            <person name="Buangrab K."/>
            <person name="Sutthacheep M."/>
            <person name="Yeemin T."/>
            <person name="Harunari E."/>
            <person name="Igarashi Y."/>
            <person name="Kanchanasin P."/>
            <person name="Tanasupawat S."/>
            <person name="Phongsopitanun W."/>
        </authorList>
    </citation>
    <scope>NUCLEOTIDE SEQUENCE [LARGE SCALE GENOMIC DNA]</scope>
    <source>
        <strain evidence="3 4">J2-2</strain>
    </source>
</reference>
<name>A0ABS5TK60_9ACTN</name>